<gene>
    <name evidence="2" type="ORF">J8380_09855</name>
</gene>
<evidence type="ECO:0000313" key="3">
    <source>
        <dbReference type="Proteomes" id="UP000672027"/>
    </source>
</evidence>
<proteinExistence type="predicted"/>
<dbReference type="RefSeq" id="WP_210225498.1">
    <property type="nucleotide sequence ID" value="NZ_CP072800.1"/>
</dbReference>
<keyword evidence="3" id="KW-1185">Reference proteome</keyword>
<dbReference type="InterPro" id="IPR002850">
    <property type="entry name" value="PIN_toxin-like"/>
</dbReference>
<dbReference type="InterPro" id="IPR002716">
    <property type="entry name" value="PIN_dom"/>
</dbReference>
<dbReference type="InterPro" id="IPR029060">
    <property type="entry name" value="PIN-like_dom_sf"/>
</dbReference>
<dbReference type="SMART" id="SM00670">
    <property type="entry name" value="PINc"/>
    <property type="match status" value="1"/>
</dbReference>
<feature type="domain" description="PIN" evidence="1">
    <location>
        <begin position="1"/>
        <end position="118"/>
    </location>
</feature>
<evidence type="ECO:0000313" key="2">
    <source>
        <dbReference type="EMBL" id="QTR48610.1"/>
    </source>
</evidence>
<reference evidence="2 3" key="1">
    <citation type="submission" date="2021-04" db="EMBL/GenBank/DDBJ databases">
        <title>Genomics, taxonomy and metabolism of representatives of sulfur bacteria of the genus Thiothrix: Thiothrix fructosivorans QT, Thiothrix unzii A1T and three new species, Thiothrix subterranea sp. nov., Thiothrix litoralis sp. nov. and 'Candidatus Thiothrix anitrata' sp. nov.</title>
        <authorList>
            <person name="Ravin N.V."/>
            <person name="Smolyakov D."/>
            <person name="Rudenko T.S."/>
            <person name="Mardanov A.V."/>
            <person name="Beletsky A.V."/>
            <person name="Markov N.D."/>
            <person name="Fomenkov A.I."/>
            <person name="Roberts R.J."/>
            <person name="Karnachuk O.V."/>
            <person name="Novikov A."/>
            <person name="Grabovich M.Y."/>
        </authorList>
    </citation>
    <scope>NUCLEOTIDE SEQUENCE [LARGE SCALE GENOMIC DNA]</scope>
    <source>
        <strain evidence="2 3">A52</strain>
    </source>
</reference>
<protein>
    <submittedName>
        <fullName evidence="2">Toxin-antitoxin system toxin component, PIN family</fullName>
    </submittedName>
</protein>
<dbReference type="Pfam" id="PF13470">
    <property type="entry name" value="PIN_3"/>
    <property type="match status" value="1"/>
</dbReference>
<dbReference type="NCBIfam" id="TIGR00305">
    <property type="entry name" value="putative toxin-antitoxin system toxin component, PIN family"/>
    <property type="match status" value="1"/>
</dbReference>
<name>A0ABX7WY77_9GAMM</name>
<dbReference type="PANTHER" id="PTHR34610:SF4">
    <property type="entry name" value="SLL8027 PROTEIN"/>
    <property type="match status" value="1"/>
</dbReference>
<evidence type="ECO:0000259" key="1">
    <source>
        <dbReference type="SMART" id="SM00670"/>
    </source>
</evidence>
<dbReference type="PANTHER" id="PTHR34610">
    <property type="entry name" value="SSL7007 PROTEIN"/>
    <property type="match status" value="1"/>
</dbReference>
<dbReference type="Proteomes" id="UP000672027">
    <property type="component" value="Chromosome"/>
</dbReference>
<accession>A0ABX7WY77</accession>
<sequence length="135" mass="15226">MRVVIDTNILLSGLMLPNSIPGKIVQAWRLNLIELVLSQFQLDEIGRVLTYPKIQKRLNWGQTETAQFLQQIFLRSHYLGEIETVAVVPADANDNLILSAYLIGKANYLITGDKGLLALRDEYNILTAAEFAQRL</sequence>
<dbReference type="EMBL" id="CP072800">
    <property type="protein sequence ID" value="QTR48610.1"/>
    <property type="molecule type" value="Genomic_DNA"/>
</dbReference>
<organism evidence="2 3">
    <name type="scientific">Candidatus Thiothrix anitrata</name>
    <dbReference type="NCBI Taxonomy" id="2823902"/>
    <lineage>
        <taxon>Bacteria</taxon>
        <taxon>Pseudomonadati</taxon>
        <taxon>Pseudomonadota</taxon>
        <taxon>Gammaproteobacteria</taxon>
        <taxon>Thiotrichales</taxon>
        <taxon>Thiotrichaceae</taxon>
        <taxon>Thiothrix</taxon>
    </lineage>
</organism>
<dbReference type="SUPFAM" id="SSF88723">
    <property type="entry name" value="PIN domain-like"/>
    <property type="match status" value="1"/>
</dbReference>